<dbReference type="InterPro" id="IPR004685">
    <property type="entry name" value="Brnchd-chn_aa_trnsp_Livcs"/>
</dbReference>
<dbReference type="PANTHER" id="PTHR30588:SF0">
    <property type="entry name" value="BRANCHED-CHAIN AMINO ACID PERMEASE BRNQ"/>
    <property type="match status" value="1"/>
</dbReference>
<keyword evidence="4" id="KW-1003">Cell membrane</keyword>
<accession>D7BPM2</accession>
<feature type="transmembrane region" description="Helical" evidence="9">
    <location>
        <begin position="292"/>
        <end position="316"/>
    </location>
</feature>
<evidence type="ECO:0000313" key="11">
    <source>
        <dbReference type="Proteomes" id="UP000000376"/>
    </source>
</evidence>
<evidence type="ECO:0000256" key="8">
    <source>
        <dbReference type="ARBA" id="ARBA00023136"/>
    </source>
</evidence>
<dbReference type="eggNOG" id="COG1114">
    <property type="taxonomic scope" value="Bacteria"/>
</dbReference>
<evidence type="ECO:0000256" key="5">
    <source>
        <dbReference type="ARBA" id="ARBA00022692"/>
    </source>
</evidence>
<keyword evidence="11" id="KW-1185">Reference proteome</keyword>
<evidence type="ECO:0000256" key="2">
    <source>
        <dbReference type="ARBA" id="ARBA00008540"/>
    </source>
</evidence>
<organism evidence="10 11">
    <name type="scientific">Arcanobacterium haemolyticum (strain ATCC 9345 / DSM 20595 / CCM 5947 / CCUG 17215 / LMG 16163 / NBRC 15585 / NCTC 8452 / 11018)</name>
    <dbReference type="NCBI Taxonomy" id="644284"/>
    <lineage>
        <taxon>Bacteria</taxon>
        <taxon>Bacillati</taxon>
        <taxon>Actinomycetota</taxon>
        <taxon>Actinomycetes</taxon>
        <taxon>Actinomycetales</taxon>
        <taxon>Actinomycetaceae</taxon>
        <taxon>Arcanobacterium</taxon>
    </lineage>
</organism>
<dbReference type="KEGG" id="ahe:Arch_1158"/>
<evidence type="ECO:0000256" key="1">
    <source>
        <dbReference type="ARBA" id="ARBA00004651"/>
    </source>
</evidence>
<feature type="transmembrane region" description="Helical" evidence="9">
    <location>
        <begin position="51"/>
        <end position="74"/>
    </location>
</feature>
<sequence length="451" mass="47706">MLTLLLVRKRWGDVMSAHMRTLVVTSLALFAMFFGAGNLIVPVMIGADAGITAWSAAIGFVSTGVLLPVLSMVAMSTLREGELRLADRLGARMGLIVTTLIFLFTGMLYAIPRVGAVSFEMAFGPYLSTASESTSQAALAVYSALFFAGAFAIVRSPKMVIRSIGVWLTPALLVLLVVLIAGAWAMPATHIEPTGLYVASPVIAGFIQGYFTMDALAALMFGGVVISSLKAAGFNSQQVHRGTATAGMMAGVFLTFVYVGLVRVGQVGTGSNGAALTARVARDLFGPVGQTFFGLIVVLACLTTALGLIGASVDYFNKLVPQVSRQGWLIIATLVSFVLTNLGLERILAVVAPANQLLYPIVMVLVVATLLDLATPNRLYFAYRVPAWITAGLALLEALYSTSLSVFLPLRSVLDIFPFGHLQMAWIVPAGVAFLIGLGADVYRGRLTKGL</sequence>
<comment type="subcellular location">
    <subcellularLocation>
        <location evidence="1">Cell membrane</location>
        <topology evidence="1">Multi-pass membrane protein</topology>
    </subcellularLocation>
</comment>
<dbReference type="EMBL" id="CP002045">
    <property type="protein sequence ID" value="ADH92871.1"/>
    <property type="molecule type" value="Genomic_DNA"/>
</dbReference>
<comment type="similarity">
    <text evidence="2">Belongs to the branched chain amino acid transporter family.</text>
</comment>
<feature type="transmembrane region" description="Helical" evidence="9">
    <location>
        <begin position="241"/>
        <end position="261"/>
    </location>
</feature>
<dbReference type="AlphaFoldDB" id="D7BPM2"/>
<evidence type="ECO:0000256" key="6">
    <source>
        <dbReference type="ARBA" id="ARBA00022970"/>
    </source>
</evidence>
<dbReference type="NCBIfam" id="TIGR00796">
    <property type="entry name" value="livcs"/>
    <property type="match status" value="1"/>
</dbReference>
<dbReference type="PANTHER" id="PTHR30588">
    <property type="entry name" value="BRANCHED-CHAIN AMINO ACID TRANSPORT SYSTEM 2 CARRIER PROTEIN"/>
    <property type="match status" value="1"/>
</dbReference>
<dbReference type="GO" id="GO:0015818">
    <property type="term" value="P:isoleucine transport"/>
    <property type="evidence" value="ECO:0007669"/>
    <property type="project" value="TreeGrafter"/>
</dbReference>
<gene>
    <name evidence="10" type="ordered locus">Arch_1158</name>
</gene>
<keyword evidence="3" id="KW-0813">Transport</keyword>
<dbReference type="GO" id="GO:0015190">
    <property type="term" value="F:L-leucine transmembrane transporter activity"/>
    <property type="evidence" value="ECO:0007669"/>
    <property type="project" value="TreeGrafter"/>
</dbReference>
<dbReference type="GO" id="GO:0005886">
    <property type="term" value="C:plasma membrane"/>
    <property type="evidence" value="ECO:0007669"/>
    <property type="project" value="UniProtKB-SubCell"/>
</dbReference>
<evidence type="ECO:0000256" key="9">
    <source>
        <dbReference type="SAM" id="Phobius"/>
    </source>
</evidence>
<feature type="transmembrane region" description="Helical" evidence="9">
    <location>
        <begin position="21"/>
        <end position="45"/>
    </location>
</feature>
<evidence type="ECO:0000313" key="10">
    <source>
        <dbReference type="EMBL" id="ADH92871.1"/>
    </source>
</evidence>
<feature type="transmembrane region" description="Helical" evidence="9">
    <location>
        <begin position="387"/>
        <end position="410"/>
    </location>
</feature>
<protein>
    <submittedName>
        <fullName evidence="10">Branched-chain amino acid transport system II carrier protein</fullName>
    </submittedName>
</protein>
<dbReference type="STRING" id="644284.Arch_1158"/>
<dbReference type="GO" id="GO:0005304">
    <property type="term" value="F:L-valine transmembrane transporter activity"/>
    <property type="evidence" value="ECO:0007669"/>
    <property type="project" value="TreeGrafter"/>
</dbReference>
<dbReference type="Proteomes" id="UP000000376">
    <property type="component" value="Chromosome"/>
</dbReference>
<dbReference type="HOGENOM" id="CLU_036807_0_1_11"/>
<feature type="transmembrane region" description="Helical" evidence="9">
    <location>
        <begin position="357"/>
        <end position="375"/>
    </location>
</feature>
<keyword evidence="7 9" id="KW-1133">Transmembrane helix</keyword>
<name>D7BPM2_ARCHD</name>
<feature type="transmembrane region" description="Helical" evidence="9">
    <location>
        <begin position="422"/>
        <end position="443"/>
    </location>
</feature>
<dbReference type="GO" id="GO:0015188">
    <property type="term" value="F:L-isoleucine transmembrane transporter activity"/>
    <property type="evidence" value="ECO:0007669"/>
    <property type="project" value="TreeGrafter"/>
</dbReference>
<dbReference type="Pfam" id="PF05525">
    <property type="entry name" value="Branch_AA_trans"/>
    <property type="match status" value="1"/>
</dbReference>
<keyword evidence="8 9" id="KW-0472">Membrane</keyword>
<feature type="transmembrane region" description="Helical" evidence="9">
    <location>
        <begin position="135"/>
        <end position="154"/>
    </location>
</feature>
<feature type="transmembrane region" description="Helical" evidence="9">
    <location>
        <begin position="328"/>
        <end position="351"/>
    </location>
</feature>
<reference evidence="10 11" key="1">
    <citation type="journal article" date="2010" name="Stand. Genomic Sci.">
        <title>Complete genome sequence of Arcanobacterium haemolyticum type strain (11018).</title>
        <authorList>
            <person name="Yasawong M."/>
            <person name="Teshima H."/>
            <person name="Lapidus A."/>
            <person name="Nolan M."/>
            <person name="Lucas S."/>
            <person name="Glavina Del Rio T."/>
            <person name="Tice H."/>
            <person name="Cheng J."/>
            <person name="Bruce D."/>
            <person name="Detter C."/>
            <person name="Tapia R."/>
            <person name="Han C."/>
            <person name="Goodwin L."/>
            <person name="Pitluck S."/>
            <person name="Liolios K."/>
            <person name="Ivanova N."/>
            <person name="Mavromatis K."/>
            <person name="Mikhailova N."/>
            <person name="Pati A."/>
            <person name="Chen A."/>
            <person name="Palaniappan K."/>
            <person name="Land M."/>
            <person name="Hauser L."/>
            <person name="Chang Y."/>
            <person name="Jeffries C."/>
            <person name="Rohde M."/>
            <person name="Sikorski J."/>
            <person name="Pukall R."/>
            <person name="Goker M."/>
            <person name="Woyke T."/>
            <person name="Bristow J."/>
            <person name="Eisen J."/>
            <person name="Markowitz V."/>
            <person name="Hugenholtz P."/>
            <person name="Kyrpides N."/>
            <person name="Klenk H."/>
        </authorList>
    </citation>
    <scope>NUCLEOTIDE SEQUENCE [LARGE SCALE GENOMIC DNA]</scope>
    <source>
        <strain evidence="11">ATCC 9345 / DSM 20595 / CCUG 17215 / LMG 16163 / NBRC 15585 / NCTC 8452 / 11018</strain>
    </source>
</reference>
<dbReference type="GO" id="GO:0015820">
    <property type="term" value="P:L-leucine transport"/>
    <property type="evidence" value="ECO:0007669"/>
    <property type="project" value="TreeGrafter"/>
</dbReference>
<evidence type="ECO:0000256" key="7">
    <source>
        <dbReference type="ARBA" id="ARBA00022989"/>
    </source>
</evidence>
<keyword evidence="5 9" id="KW-0812">Transmembrane</keyword>
<feature type="transmembrane region" description="Helical" evidence="9">
    <location>
        <begin position="95"/>
        <end position="115"/>
    </location>
</feature>
<evidence type="ECO:0000256" key="3">
    <source>
        <dbReference type="ARBA" id="ARBA00022448"/>
    </source>
</evidence>
<proteinExistence type="inferred from homology"/>
<evidence type="ECO:0000256" key="4">
    <source>
        <dbReference type="ARBA" id="ARBA00022475"/>
    </source>
</evidence>
<feature type="transmembrane region" description="Helical" evidence="9">
    <location>
        <begin position="166"/>
        <end position="186"/>
    </location>
</feature>
<feature type="transmembrane region" description="Helical" evidence="9">
    <location>
        <begin position="206"/>
        <end position="229"/>
    </location>
</feature>
<keyword evidence="6" id="KW-0029">Amino-acid transport</keyword>